<dbReference type="AlphaFoldDB" id="A0A1X7BXJ1"/>
<sequence>MSKWLAIAEQGEDNLNSLTDNRQELAETPFLPVSAVCRDRKLEKSRAENLRKPNLEEALAPKNDPMISIRTDGSDYPNGTSPGGRPVTYTGKVVSLDAWRRLSEWEKHGPDGWQWNGKTQNWEVPS</sequence>
<evidence type="ECO:0000256" key="1">
    <source>
        <dbReference type="SAM" id="MobiDB-lite"/>
    </source>
</evidence>
<dbReference type="OrthoDB" id="7746100at2"/>
<name>A0A1X7BXJ1_9RHOB</name>
<dbReference type="EMBL" id="FWXB01000024">
    <property type="protein sequence ID" value="SMC14318.1"/>
    <property type="molecule type" value="Genomic_DNA"/>
</dbReference>
<dbReference type="Proteomes" id="UP000193224">
    <property type="component" value="Unassembled WGS sequence"/>
</dbReference>
<gene>
    <name evidence="2" type="ORF">ROA7745_04184</name>
</gene>
<accession>A0A1X7BXJ1</accession>
<organism evidence="2 3">
    <name type="scientific">Roseovarius aestuarii</name>
    <dbReference type="NCBI Taxonomy" id="475083"/>
    <lineage>
        <taxon>Bacteria</taxon>
        <taxon>Pseudomonadati</taxon>
        <taxon>Pseudomonadota</taxon>
        <taxon>Alphaproteobacteria</taxon>
        <taxon>Rhodobacterales</taxon>
        <taxon>Roseobacteraceae</taxon>
        <taxon>Roseovarius</taxon>
    </lineage>
</organism>
<evidence type="ECO:0000313" key="2">
    <source>
        <dbReference type="EMBL" id="SMC14318.1"/>
    </source>
</evidence>
<proteinExistence type="predicted"/>
<keyword evidence="3" id="KW-1185">Reference proteome</keyword>
<evidence type="ECO:0000313" key="3">
    <source>
        <dbReference type="Proteomes" id="UP000193224"/>
    </source>
</evidence>
<reference evidence="2 3" key="1">
    <citation type="submission" date="2017-03" db="EMBL/GenBank/DDBJ databases">
        <authorList>
            <person name="Afonso C.L."/>
            <person name="Miller P.J."/>
            <person name="Scott M.A."/>
            <person name="Spackman E."/>
            <person name="Goraichik I."/>
            <person name="Dimitrov K.M."/>
            <person name="Suarez D.L."/>
            <person name="Swayne D.E."/>
        </authorList>
    </citation>
    <scope>NUCLEOTIDE SEQUENCE [LARGE SCALE GENOMIC DNA]</scope>
    <source>
        <strain evidence="2 3">CECT 7745</strain>
    </source>
</reference>
<protein>
    <submittedName>
        <fullName evidence="2">Uncharacterized protein</fullName>
    </submittedName>
</protein>
<dbReference type="RefSeq" id="WP_085802222.1">
    <property type="nucleotide sequence ID" value="NZ_FWXB01000024.1"/>
</dbReference>
<feature type="region of interest" description="Disordered" evidence="1">
    <location>
        <begin position="57"/>
        <end position="89"/>
    </location>
</feature>